<dbReference type="InParanoid" id="A0A409W3V9"/>
<keyword evidence="4" id="KW-1185">Reference proteome</keyword>
<evidence type="ECO:0000313" key="4">
    <source>
        <dbReference type="Proteomes" id="UP000284842"/>
    </source>
</evidence>
<protein>
    <recommendedName>
        <fullName evidence="1">RNA-dependent RNA polymerase</fullName>
        <ecNumber evidence="1">2.7.7.48</ecNumber>
    </recommendedName>
</protein>
<dbReference type="GO" id="GO:0003968">
    <property type="term" value="F:RNA-directed RNA polymerase activity"/>
    <property type="evidence" value="ECO:0007669"/>
    <property type="project" value="UniProtKB-KW"/>
</dbReference>
<dbReference type="PANTHER" id="PTHR23079:SF55">
    <property type="entry name" value="RNA-DIRECTED RNA POLYMERASE"/>
    <property type="match status" value="1"/>
</dbReference>
<reference evidence="3 4" key="1">
    <citation type="journal article" date="2018" name="Evol. Lett.">
        <title>Horizontal gene cluster transfer increased hallucinogenic mushroom diversity.</title>
        <authorList>
            <person name="Reynolds H.T."/>
            <person name="Vijayakumar V."/>
            <person name="Gluck-Thaler E."/>
            <person name="Korotkin H.B."/>
            <person name="Matheny P.B."/>
            <person name="Slot J.C."/>
        </authorList>
    </citation>
    <scope>NUCLEOTIDE SEQUENCE [LARGE SCALE GENOMIC DNA]</scope>
    <source>
        <strain evidence="3 4">2629</strain>
    </source>
</reference>
<accession>A0A409W3V9</accession>
<sequence>MEIFMQRVPPHVTETQLTMALASVLHGPLFNYKPINFHVCLFPPKKERHGPEAIHSGCGALTLPDETIGEIFLDDDAVDLELPPICRQIIFKYSSHPPRENVVQRIRLLPFQDPRIEETKRMKKSILDEEHVPINAVQFCWKCRDGVLSIEWEEHCVDRSRLRFDYDNREIRIEIDAQGFQDGYLYWRMLDNEDEPDDIDDYDDMEEGEEDIHVPANLIVIPYSTVEYVSAHLDDDQVPAIYMRLSTSPKYEFYNPSQTRRTKLSSLSIRDHFRVAPFVSYEIRLTCNDVYLLEKFRDLAETATFQNVSYDLFTVDRNRGRFSQTALDALDAYLKRFSWRVAFQLQGLLCSGLVDAKEVIEVLPALWNVQNKKGKLFAAQLAQQFWEEVRDRDSQATRDEDDSGMVLADLFASAERNLGETPVVPLTPTEGSHYYAFHVTITPTSMQLEGPVLDQSNRVIRRYHPDNHDCFLRVNFVDEMGLHYRFNREVNGPSFIRDRVGTFLKSGLYIAGRKFDFLAYSQSALKDHSVWFVKPFKDPKYGEVDAKTIIQSIGDFTGPKCDPSLIYCPARYAARLSQAFTATDAVNVEVEEILMAHDIEVTTPTGTTYQFTDGVGTMSDELAQAIWHQLKPSKKPGCRRKPHPKAYQIRFRGSKGMLSVDYKLKGMAMTLRPSMVKFDTHEDDMTIEIARAFDRPNYYFLNRPLIMLMEDLGVPYSTFKKYQDRAVKETQDATRSFKAAAQLMDSYGLGTAYCIPSILLRLSKPPFNMTSLLDDGFYQKMLTHAMNHVLRLLKTKAAIPVPGAWTLVGVADVHKQLYPNEIFAHIRTLGGKNIYLEGPVLVSRSPTIHPGDLTIVHAIGKPPKGSCFESESLRNTVVFSVKGDRPIPSGLGGGDLDGDTYNLIPLNDLPEFRPKTVVAPAEYSPVPKKLLDRPSTMDDVADFVVEFIYSDVVGIVANNWLIIADQSEEGISDRDCLELAEIHSQAVDYPKSGKAVDGRSIPRLKHENRPDWSAPETVDIRKGSYYVSHRAIGRLFRAIDLPAERSGPRPPSQPKCAQSVQELVENSTNFNVENEPDELYRIVEEQVEQYTNTSGPFDGDAMNEIVWLFKRYSYELHNICCTTTLSRHRKSQLTEEEAVVGTISEKTSQPRRRIELMSKLRERTTRLAQVQREGIEGDDIVDVQKRLDRCWMAFQLAKANKSEFGAQSFGWIALGCILDTIEEIEEESES</sequence>
<keyword evidence="1" id="KW-0694">RNA-binding</keyword>
<feature type="domain" description="RDRP core" evidence="2">
    <location>
        <begin position="441"/>
        <end position="1039"/>
    </location>
</feature>
<dbReference type="GO" id="GO:0003723">
    <property type="term" value="F:RNA binding"/>
    <property type="evidence" value="ECO:0007669"/>
    <property type="project" value="UniProtKB-KW"/>
</dbReference>
<keyword evidence="1" id="KW-0808">Transferase</keyword>
<comment type="similarity">
    <text evidence="1">Belongs to the RdRP family.</text>
</comment>
<dbReference type="EMBL" id="NHTK01005829">
    <property type="protein sequence ID" value="PPQ73220.1"/>
    <property type="molecule type" value="Genomic_DNA"/>
</dbReference>
<dbReference type="GO" id="GO:0031380">
    <property type="term" value="C:nuclear RNA-directed RNA polymerase complex"/>
    <property type="evidence" value="ECO:0007669"/>
    <property type="project" value="TreeGrafter"/>
</dbReference>
<proteinExistence type="inferred from homology"/>
<dbReference type="EC" id="2.7.7.48" evidence="1"/>
<dbReference type="InterPro" id="IPR057596">
    <property type="entry name" value="RDRP_core"/>
</dbReference>
<comment type="catalytic activity">
    <reaction evidence="1">
        <text>RNA(n) + a ribonucleoside 5'-triphosphate = RNA(n+1) + diphosphate</text>
        <dbReference type="Rhea" id="RHEA:21248"/>
        <dbReference type="Rhea" id="RHEA-COMP:14527"/>
        <dbReference type="Rhea" id="RHEA-COMP:17342"/>
        <dbReference type="ChEBI" id="CHEBI:33019"/>
        <dbReference type="ChEBI" id="CHEBI:61557"/>
        <dbReference type="ChEBI" id="CHEBI:140395"/>
        <dbReference type="EC" id="2.7.7.48"/>
    </reaction>
</comment>
<keyword evidence="1" id="KW-0696">RNA-directed RNA polymerase</keyword>
<evidence type="ECO:0000259" key="2">
    <source>
        <dbReference type="Pfam" id="PF05183"/>
    </source>
</evidence>
<dbReference type="STRING" id="181874.A0A409W3V9"/>
<dbReference type="AlphaFoldDB" id="A0A409W3V9"/>
<dbReference type="OrthoDB" id="6513042at2759"/>
<evidence type="ECO:0000256" key="1">
    <source>
        <dbReference type="RuleBase" id="RU363098"/>
    </source>
</evidence>
<comment type="caution">
    <text evidence="3">The sequence shown here is derived from an EMBL/GenBank/DDBJ whole genome shotgun (WGS) entry which is preliminary data.</text>
</comment>
<dbReference type="Pfam" id="PF05183">
    <property type="entry name" value="RdRP"/>
    <property type="match status" value="1"/>
</dbReference>
<name>A0A409W3V9_9AGAR</name>
<dbReference type="Proteomes" id="UP000284842">
    <property type="component" value="Unassembled WGS sequence"/>
</dbReference>
<dbReference type="PANTHER" id="PTHR23079">
    <property type="entry name" value="RNA-DEPENDENT RNA POLYMERASE"/>
    <property type="match status" value="1"/>
</dbReference>
<organism evidence="3 4">
    <name type="scientific">Panaeolus cyanescens</name>
    <dbReference type="NCBI Taxonomy" id="181874"/>
    <lineage>
        <taxon>Eukaryota</taxon>
        <taxon>Fungi</taxon>
        <taxon>Dikarya</taxon>
        <taxon>Basidiomycota</taxon>
        <taxon>Agaricomycotina</taxon>
        <taxon>Agaricomycetes</taxon>
        <taxon>Agaricomycetidae</taxon>
        <taxon>Agaricales</taxon>
        <taxon>Agaricineae</taxon>
        <taxon>Galeropsidaceae</taxon>
        <taxon>Panaeolus</taxon>
    </lineage>
</organism>
<dbReference type="FunCoup" id="A0A409W3V9">
    <property type="interactions" value="3"/>
</dbReference>
<dbReference type="InterPro" id="IPR007855">
    <property type="entry name" value="RDRP"/>
</dbReference>
<keyword evidence="1" id="KW-0548">Nucleotidyltransferase</keyword>
<gene>
    <name evidence="3" type="ORF">CVT24_010030</name>
</gene>
<dbReference type="GO" id="GO:0030422">
    <property type="term" value="P:siRNA processing"/>
    <property type="evidence" value="ECO:0007669"/>
    <property type="project" value="TreeGrafter"/>
</dbReference>
<evidence type="ECO:0000313" key="3">
    <source>
        <dbReference type="EMBL" id="PPQ73220.1"/>
    </source>
</evidence>